<organism evidence="9 10">
    <name type="scientific">Citrullus colocynthis</name>
    <name type="common">colocynth</name>
    <dbReference type="NCBI Taxonomy" id="252529"/>
    <lineage>
        <taxon>Eukaryota</taxon>
        <taxon>Viridiplantae</taxon>
        <taxon>Streptophyta</taxon>
        <taxon>Embryophyta</taxon>
        <taxon>Tracheophyta</taxon>
        <taxon>Spermatophyta</taxon>
        <taxon>Magnoliopsida</taxon>
        <taxon>eudicotyledons</taxon>
        <taxon>Gunneridae</taxon>
        <taxon>Pentapetalae</taxon>
        <taxon>rosids</taxon>
        <taxon>fabids</taxon>
        <taxon>Cucurbitales</taxon>
        <taxon>Cucurbitaceae</taxon>
        <taxon>Benincaseae</taxon>
        <taxon>Citrullus</taxon>
    </lineage>
</organism>
<dbReference type="InterPro" id="IPR011989">
    <property type="entry name" value="ARM-like"/>
</dbReference>
<dbReference type="InterPro" id="IPR044189">
    <property type="entry name" value="XPO4/7-like"/>
</dbReference>
<dbReference type="InterPro" id="IPR016024">
    <property type="entry name" value="ARM-type_fold"/>
</dbReference>
<evidence type="ECO:0000256" key="1">
    <source>
        <dbReference type="ARBA" id="ARBA00004123"/>
    </source>
</evidence>
<dbReference type="PANTHER" id="PTHR12596:SF1">
    <property type="entry name" value="EXPORTIN-4"/>
    <property type="match status" value="1"/>
</dbReference>
<evidence type="ECO:0000256" key="4">
    <source>
        <dbReference type="ARBA" id="ARBA00022448"/>
    </source>
</evidence>
<dbReference type="Proteomes" id="UP001642487">
    <property type="component" value="Chromosome 9"/>
</dbReference>
<dbReference type="PANTHER" id="PTHR12596">
    <property type="entry name" value="EXPORTIN 4,7-RELATED"/>
    <property type="match status" value="1"/>
</dbReference>
<sequence>MQGFQNASDPPNLAQLQATMQAIELACSSIQMHINPSAAEATILSLRQSPHPYQTCQFILENSQVANARFQAAAAIRDAAIREWSFLTADVKRTLISFCLCYVMQHASSPERYVQAKVSAVAAQLMKRGWLDFEASEKESFFYQINQSIHGVHGADVQFCGVNFLESL</sequence>
<keyword evidence="5" id="KW-0963">Cytoplasm</keyword>
<evidence type="ECO:0000256" key="5">
    <source>
        <dbReference type="ARBA" id="ARBA00022490"/>
    </source>
</evidence>
<reference evidence="9 10" key="1">
    <citation type="submission" date="2024-03" db="EMBL/GenBank/DDBJ databases">
        <authorList>
            <person name="Gkanogiannis A."/>
            <person name="Becerra Lopez-Lavalle L."/>
        </authorList>
    </citation>
    <scope>NUCLEOTIDE SEQUENCE [LARGE SCALE GENOMIC DNA]</scope>
</reference>
<comment type="subcellular location">
    <subcellularLocation>
        <location evidence="2">Cytoplasm</location>
    </subcellularLocation>
    <subcellularLocation>
        <location evidence="1">Nucleus</location>
    </subcellularLocation>
</comment>
<feature type="non-terminal residue" evidence="9">
    <location>
        <position position="1"/>
    </location>
</feature>
<keyword evidence="4" id="KW-0813">Transport</keyword>
<keyword evidence="10" id="KW-1185">Reference proteome</keyword>
<dbReference type="Gene3D" id="1.25.10.10">
    <property type="entry name" value="Leucine-rich Repeat Variant"/>
    <property type="match status" value="1"/>
</dbReference>
<evidence type="ECO:0000256" key="2">
    <source>
        <dbReference type="ARBA" id="ARBA00004496"/>
    </source>
</evidence>
<evidence type="ECO:0000256" key="6">
    <source>
        <dbReference type="ARBA" id="ARBA00022927"/>
    </source>
</evidence>
<gene>
    <name evidence="9" type="ORF">CITCOLO1_LOCUS21933</name>
</gene>
<protein>
    <recommendedName>
        <fullName evidence="8">Exportin-4</fullName>
    </recommendedName>
</protein>
<evidence type="ECO:0000313" key="9">
    <source>
        <dbReference type="EMBL" id="CAK9329475.1"/>
    </source>
</evidence>
<evidence type="ECO:0000256" key="7">
    <source>
        <dbReference type="ARBA" id="ARBA00023242"/>
    </source>
</evidence>
<comment type="similarity">
    <text evidence="3">Belongs to the exportin family.</text>
</comment>
<keyword evidence="6" id="KW-0653">Protein transport</keyword>
<dbReference type="SUPFAM" id="SSF48371">
    <property type="entry name" value="ARM repeat"/>
    <property type="match status" value="1"/>
</dbReference>
<accession>A0ABP0Z9M2</accession>
<name>A0ABP0Z9M2_9ROSI</name>
<dbReference type="EMBL" id="OZ021743">
    <property type="protein sequence ID" value="CAK9329475.1"/>
    <property type="molecule type" value="Genomic_DNA"/>
</dbReference>
<evidence type="ECO:0000256" key="3">
    <source>
        <dbReference type="ARBA" id="ARBA00009466"/>
    </source>
</evidence>
<evidence type="ECO:0000313" key="10">
    <source>
        <dbReference type="Proteomes" id="UP001642487"/>
    </source>
</evidence>
<proteinExistence type="inferred from homology"/>
<evidence type="ECO:0000256" key="8">
    <source>
        <dbReference type="ARBA" id="ARBA00040444"/>
    </source>
</evidence>
<keyword evidence="7" id="KW-0539">Nucleus</keyword>